<evidence type="ECO:0000313" key="3">
    <source>
        <dbReference type="Proteomes" id="UP000031512"/>
    </source>
</evidence>
<keyword evidence="1" id="KW-0732">Signal</keyword>
<dbReference type="RefSeq" id="XP_004831770.1">
    <property type="nucleotide sequence ID" value="XM_004831713.1"/>
</dbReference>
<keyword evidence="3" id="KW-1185">Reference proteome</keyword>
<sequence>MKAVVVFIAFLSWGMCHPGGNQKRRPRNGAAAGNQPNISLDILSPDEELVTLKDEGNGDLVYKRMTVKEGKTVNSVAEGETSVWKAADASQKCTSVHFLKKPELSDLLAVYTDKNGTSGSKHFQKNGSGWTAISKTDFDKKLVSMKPPEDNP</sequence>
<dbReference type="VEuPathDB" id="PiroplasmaDB:BEWA_047830"/>
<protein>
    <submittedName>
        <fullName evidence="2">Signal peptide containing protein</fullName>
    </submittedName>
</protein>
<dbReference type="GeneID" id="15805136"/>
<proteinExistence type="predicted"/>
<dbReference type="InterPro" id="IPR007480">
    <property type="entry name" value="DUF529"/>
</dbReference>
<name>L1LB02_THEEQ</name>
<dbReference type="EMBL" id="ACOU01000007">
    <property type="protein sequence ID" value="EKX72318.1"/>
    <property type="molecule type" value="Genomic_DNA"/>
</dbReference>
<dbReference type="Pfam" id="PF04385">
    <property type="entry name" value="FAINT"/>
    <property type="match status" value="1"/>
</dbReference>
<feature type="chain" id="PRO_5003952354" evidence="1">
    <location>
        <begin position="19"/>
        <end position="152"/>
    </location>
</feature>
<gene>
    <name evidence="2" type="ORF">BEWA_047830</name>
</gene>
<feature type="signal peptide" evidence="1">
    <location>
        <begin position="1"/>
        <end position="18"/>
    </location>
</feature>
<reference evidence="2 3" key="1">
    <citation type="journal article" date="2012" name="BMC Genomics">
        <title>Comparative genomic analysis and phylogenetic position of Theileria equi.</title>
        <authorList>
            <person name="Kappmeyer L.S."/>
            <person name="Thiagarajan M."/>
            <person name="Herndon D.R."/>
            <person name="Ramsay J.D."/>
            <person name="Caler E."/>
            <person name="Djikeng A."/>
            <person name="Gillespie J.J."/>
            <person name="Lau A.O."/>
            <person name="Roalson E.H."/>
            <person name="Silva J.C."/>
            <person name="Silva M.G."/>
            <person name="Suarez C.E."/>
            <person name="Ueti M.W."/>
            <person name="Nene V.M."/>
            <person name="Mealey R.H."/>
            <person name="Knowles D.P."/>
            <person name="Brayton K.A."/>
        </authorList>
    </citation>
    <scope>NUCLEOTIDE SEQUENCE [LARGE SCALE GENOMIC DNA]</scope>
    <source>
        <strain evidence="2 3">WA</strain>
    </source>
</reference>
<dbReference type="KEGG" id="beq:BEWA_047830"/>
<comment type="caution">
    <text evidence="2">The sequence shown here is derived from an EMBL/GenBank/DDBJ whole genome shotgun (WGS) entry which is preliminary data.</text>
</comment>
<evidence type="ECO:0000313" key="2">
    <source>
        <dbReference type="EMBL" id="EKX72318.1"/>
    </source>
</evidence>
<accession>L1LB02</accession>
<evidence type="ECO:0000256" key="1">
    <source>
        <dbReference type="SAM" id="SignalP"/>
    </source>
</evidence>
<dbReference type="Proteomes" id="UP000031512">
    <property type="component" value="Unassembled WGS sequence"/>
</dbReference>
<dbReference type="AlphaFoldDB" id="L1LB02"/>
<organism evidence="2 3">
    <name type="scientific">Theileria equi strain WA</name>
    <dbReference type="NCBI Taxonomy" id="1537102"/>
    <lineage>
        <taxon>Eukaryota</taxon>
        <taxon>Sar</taxon>
        <taxon>Alveolata</taxon>
        <taxon>Apicomplexa</taxon>
        <taxon>Aconoidasida</taxon>
        <taxon>Piroplasmida</taxon>
        <taxon>Theileriidae</taxon>
        <taxon>Theileria</taxon>
    </lineage>
</organism>